<reference evidence="2 3" key="1">
    <citation type="submission" date="2021-05" db="EMBL/GenBank/DDBJ databases">
        <title>Genome Assembly of Synthetic Allotetraploid Brassica napus Reveals Homoeologous Exchanges between Subgenomes.</title>
        <authorList>
            <person name="Davis J.T."/>
        </authorList>
    </citation>
    <scope>NUCLEOTIDE SEQUENCE [LARGE SCALE GENOMIC DNA]</scope>
    <source>
        <strain evidence="3">cv. Da-Ae</strain>
        <tissue evidence="2">Seedling</tissue>
    </source>
</reference>
<dbReference type="Proteomes" id="UP000824890">
    <property type="component" value="Unassembled WGS sequence"/>
</dbReference>
<dbReference type="InterPro" id="IPR000719">
    <property type="entry name" value="Prot_kinase_dom"/>
</dbReference>
<sequence>SGRAVGDYLVGRHMHIGSGSFSVLWEAKHPLFTGLMWLSRRYLWPGLTRSFRTVSCLRFLSSEDQSSQLHPFARRGRGYTSKVKNSILSASTQCFFAVTLSLQPMRLAETLCVSPLYMAPEIVRLRKYDAKADLWSIGAILFQLVTDGTPFTGQSNSVAISV</sequence>
<dbReference type="InterPro" id="IPR011009">
    <property type="entry name" value="Kinase-like_dom_sf"/>
</dbReference>
<dbReference type="InterPro" id="IPR045269">
    <property type="entry name" value="Atg1-like"/>
</dbReference>
<name>A0ABQ8DM67_BRANA</name>
<organism evidence="2 3">
    <name type="scientific">Brassica napus</name>
    <name type="common">Rape</name>
    <dbReference type="NCBI Taxonomy" id="3708"/>
    <lineage>
        <taxon>Eukaryota</taxon>
        <taxon>Viridiplantae</taxon>
        <taxon>Streptophyta</taxon>
        <taxon>Embryophyta</taxon>
        <taxon>Tracheophyta</taxon>
        <taxon>Spermatophyta</taxon>
        <taxon>Magnoliopsida</taxon>
        <taxon>eudicotyledons</taxon>
        <taxon>Gunneridae</taxon>
        <taxon>Pentapetalae</taxon>
        <taxon>rosids</taxon>
        <taxon>malvids</taxon>
        <taxon>Brassicales</taxon>
        <taxon>Brassicaceae</taxon>
        <taxon>Brassiceae</taxon>
        <taxon>Brassica</taxon>
    </lineage>
</organism>
<evidence type="ECO:0000313" key="2">
    <source>
        <dbReference type="EMBL" id="KAH0930464.1"/>
    </source>
</evidence>
<feature type="non-terminal residue" evidence="2">
    <location>
        <position position="1"/>
    </location>
</feature>
<evidence type="ECO:0000259" key="1">
    <source>
        <dbReference type="PROSITE" id="PS50011"/>
    </source>
</evidence>
<feature type="domain" description="Protein kinase" evidence="1">
    <location>
        <begin position="1"/>
        <end position="162"/>
    </location>
</feature>
<dbReference type="PROSITE" id="PS50011">
    <property type="entry name" value="PROTEIN_KINASE_DOM"/>
    <property type="match status" value="1"/>
</dbReference>
<dbReference type="Pfam" id="PF00069">
    <property type="entry name" value="Pkinase"/>
    <property type="match status" value="1"/>
</dbReference>
<dbReference type="PANTHER" id="PTHR24348">
    <property type="entry name" value="SERINE/THREONINE-PROTEIN KINASE UNC-51-RELATED"/>
    <property type="match status" value="1"/>
</dbReference>
<dbReference type="SUPFAM" id="SSF56112">
    <property type="entry name" value="Protein kinase-like (PK-like)"/>
    <property type="match status" value="1"/>
</dbReference>
<gene>
    <name evidence="2" type="ORF">HID58_016191</name>
</gene>
<protein>
    <recommendedName>
        <fullName evidence="1">Protein kinase domain-containing protein</fullName>
    </recommendedName>
</protein>
<keyword evidence="3" id="KW-1185">Reference proteome</keyword>
<evidence type="ECO:0000313" key="3">
    <source>
        <dbReference type="Proteomes" id="UP000824890"/>
    </source>
</evidence>
<proteinExistence type="predicted"/>
<comment type="caution">
    <text evidence="2">The sequence shown here is derived from an EMBL/GenBank/DDBJ whole genome shotgun (WGS) entry which is preliminary data.</text>
</comment>
<dbReference type="PANTHER" id="PTHR24348:SF68">
    <property type="entry name" value="SERINE_THREONINE-PROTEIN KINASE ATG1C"/>
    <property type="match status" value="1"/>
</dbReference>
<dbReference type="EMBL" id="JAGKQM010000004">
    <property type="protein sequence ID" value="KAH0930464.1"/>
    <property type="molecule type" value="Genomic_DNA"/>
</dbReference>
<accession>A0ABQ8DM67</accession>
<dbReference type="Gene3D" id="1.10.510.10">
    <property type="entry name" value="Transferase(Phosphotransferase) domain 1"/>
    <property type="match status" value="1"/>
</dbReference>